<keyword evidence="3" id="KW-1185">Reference proteome</keyword>
<evidence type="ECO:0000313" key="3">
    <source>
        <dbReference type="Proteomes" id="UP000766336"/>
    </source>
</evidence>
<name>A0ABS5QCJ5_9PROT</name>
<evidence type="ECO:0000313" key="2">
    <source>
        <dbReference type="EMBL" id="MBS7811407.1"/>
    </source>
</evidence>
<organism evidence="2 3">
    <name type="scientific">Roseococcus pinisoli</name>
    <dbReference type="NCBI Taxonomy" id="2835040"/>
    <lineage>
        <taxon>Bacteria</taxon>
        <taxon>Pseudomonadati</taxon>
        <taxon>Pseudomonadota</taxon>
        <taxon>Alphaproteobacteria</taxon>
        <taxon>Acetobacterales</taxon>
        <taxon>Roseomonadaceae</taxon>
        <taxon>Roseococcus</taxon>
    </lineage>
</organism>
<keyword evidence="1" id="KW-0472">Membrane</keyword>
<accession>A0ABS5QCJ5</accession>
<proteinExistence type="predicted"/>
<dbReference type="Pfam" id="PF06897">
    <property type="entry name" value="DUF1269"/>
    <property type="match status" value="1"/>
</dbReference>
<evidence type="ECO:0000256" key="1">
    <source>
        <dbReference type="SAM" id="Phobius"/>
    </source>
</evidence>
<dbReference type="RefSeq" id="WP_213670088.1">
    <property type="nucleotide sequence ID" value="NZ_JAHCDA010000002.1"/>
</dbReference>
<feature type="transmembrane region" description="Helical" evidence="1">
    <location>
        <begin position="64"/>
        <end position="86"/>
    </location>
</feature>
<sequence length="171" mass="17642">MSDLLVIAFPTEAQAEEVRAKLLGLQREYLIELGDAVVAVKQPDGQVKLNQLFQPVAAGAASGALWGSLIGLVLLMPLVGAAIGAASGALGGKLTDLGINDQFMKDAAKTLDSGHAALFLLIRKMTTDKVMAELHGTGGTILRSSFDETKEESLREALAGAQAAAAASPTT</sequence>
<comment type="caution">
    <text evidence="2">The sequence shown here is derived from an EMBL/GenBank/DDBJ whole genome shotgun (WGS) entry which is preliminary data.</text>
</comment>
<keyword evidence="1" id="KW-0812">Transmembrane</keyword>
<protein>
    <submittedName>
        <fullName evidence="2">DUF1269 domain-containing protein</fullName>
    </submittedName>
</protein>
<dbReference type="Proteomes" id="UP000766336">
    <property type="component" value="Unassembled WGS sequence"/>
</dbReference>
<gene>
    <name evidence="2" type="ORF">KHU32_10690</name>
</gene>
<dbReference type="InterPro" id="IPR009200">
    <property type="entry name" value="DUF1269_membrane"/>
</dbReference>
<reference evidence="2 3" key="1">
    <citation type="submission" date="2021-05" db="EMBL/GenBank/DDBJ databases">
        <title>Roseococcus sp. XZZS9, whole genome shotgun sequencing project.</title>
        <authorList>
            <person name="Zhao G."/>
            <person name="Shen L."/>
        </authorList>
    </citation>
    <scope>NUCLEOTIDE SEQUENCE [LARGE SCALE GENOMIC DNA]</scope>
    <source>
        <strain evidence="2 3">XZZS9</strain>
    </source>
</reference>
<keyword evidence="1" id="KW-1133">Transmembrane helix</keyword>
<dbReference type="EMBL" id="JAHCDA010000002">
    <property type="protein sequence ID" value="MBS7811407.1"/>
    <property type="molecule type" value="Genomic_DNA"/>
</dbReference>